<reference evidence="1" key="2">
    <citation type="journal article" date="2015" name="Data Brief">
        <title>Shoot transcriptome of the giant reed, Arundo donax.</title>
        <authorList>
            <person name="Barrero R.A."/>
            <person name="Guerrero F.D."/>
            <person name="Moolhuijzen P."/>
            <person name="Goolsby J.A."/>
            <person name="Tidwell J."/>
            <person name="Bellgard S.E."/>
            <person name="Bellgard M.I."/>
        </authorList>
    </citation>
    <scope>NUCLEOTIDE SEQUENCE</scope>
    <source>
        <tissue evidence="1">Shoot tissue taken approximately 20 cm above the soil surface</tissue>
    </source>
</reference>
<organism evidence="1">
    <name type="scientific">Arundo donax</name>
    <name type="common">Giant reed</name>
    <name type="synonym">Donax arundinaceus</name>
    <dbReference type="NCBI Taxonomy" id="35708"/>
    <lineage>
        <taxon>Eukaryota</taxon>
        <taxon>Viridiplantae</taxon>
        <taxon>Streptophyta</taxon>
        <taxon>Embryophyta</taxon>
        <taxon>Tracheophyta</taxon>
        <taxon>Spermatophyta</taxon>
        <taxon>Magnoliopsida</taxon>
        <taxon>Liliopsida</taxon>
        <taxon>Poales</taxon>
        <taxon>Poaceae</taxon>
        <taxon>PACMAD clade</taxon>
        <taxon>Arundinoideae</taxon>
        <taxon>Arundineae</taxon>
        <taxon>Arundo</taxon>
    </lineage>
</organism>
<proteinExistence type="predicted"/>
<name>A0A0A8YNU3_ARUDO</name>
<dbReference type="EMBL" id="GBRH01269416">
    <property type="protein sequence ID" value="JAD28479.1"/>
    <property type="molecule type" value="Transcribed_RNA"/>
</dbReference>
<dbReference type="AlphaFoldDB" id="A0A0A8YNU3"/>
<evidence type="ECO:0000313" key="1">
    <source>
        <dbReference type="EMBL" id="JAD28479.1"/>
    </source>
</evidence>
<protein>
    <submittedName>
        <fullName evidence="1">Uncharacterized protein</fullName>
    </submittedName>
</protein>
<reference evidence="1" key="1">
    <citation type="submission" date="2014-09" db="EMBL/GenBank/DDBJ databases">
        <authorList>
            <person name="Magalhaes I.L.F."/>
            <person name="Oliveira U."/>
            <person name="Santos F.R."/>
            <person name="Vidigal T.H.D.A."/>
            <person name="Brescovit A.D."/>
            <person name="Santos A.J."/>
        </authorList>
    </citation>
    <scope>NUCLEOTIDE SEQUENCE</scope>
    <source>
        <tissue evidence="1">Shoot tissue taken approximately 20 cm above the soil surface</tissue>
    </source>
</reference>
<sequence length="52" mass="6120">MAKVAWRIREYLKNLIYVKWQNPSSWSPTTGYSPGKEKGRVGLSFFFIRILV</sequence>
<accession>A0A0A8YNU3</accession>